<dbReference type="Pfam" id="PF00096">
    <property type="entry name" value="zf-C2H2"/>
    <property type="match status" value="1"/>
</dbReference>
<feature type="domain" description="C2H2-type" evidence="2">
    <location>
        <begin position="341"/>
        <end position="369"/>
    </location>
</feature>
<proteinExistence type="predicted"/>
<dbReference type="GO" id="GO:0008270">
    <property type="term" value="F:zinc ion binding"/>
    <property type="evidence" value="ECO:0007669"/>
    <property type="project" value="UniProtKB-KW"/>
</dbReference>
<comment type="caution">
    <text evidence="3">The sequence shown here is derived from an EMBL/GenBank/DDBJ whole genome shotgun (WGS) entry which is preliminary data.</text>
</comment>
<gene>
    <name evidence="3" type="ORF">CCAP1982_LOCUS22673</name>
</gene>
<feature type="domain" description="C2H2-type" evidence="2">
    <location>
        <begin position="312"/>
        <end position="339"/>
    </location>
</feature>
<evidence type="ECO:0000313" key="3">
    <source>
        <dbReference type="EMBL" id="CAD7014689.1"/>
    </source>
</evidence>
<dbReference type="Gene3D" id="3.30.160.60">
    <property type="entry name" value="Classic Zinc Finger"/>
    <property type="match status" value="1"/>
</dbReference>
<dbReference type="SMART" id="SM00355">
    <property type="entry name" value="ZnF_C2H2"/>
    <property type="match status" value="2"/>
</dbReference>
<keyword evidence="1" id="KW-0863">Zinc-finger</keyword>
<protein>
    <submittedName>
        <fullName evidence="3">(Mediterranean fruit fly) hypothetical protein</fullName>
    </submittedName>
</protein>
<dbReference type="PROSITE" id="PS50157">
    <property type="entry name" value="ZINC_FINGER_C2H2_2"/>
    <property type="match status" value="2"/>
</dbReference>
<keyword evidence="1" id="KW-0862">Zinc</keyword>
<dbReference type="EMBL" id="CAJHJT010000056">
    <property type="protein sequence ID" value="CAD7014689.1"/>
    <property type="molecule type" value="Genomic_DNA"/>
</dbReference>
<keyword evidence="1" id="KW-0479">Metal-binding</keyword>
<keyword evidence="4" id="KW-1185">Reference proteome</keyword>
<organism evidence="3 4">
    <name type="scientific">Ceratitis capitata</name>
    <name type="common">Mediterranean fruit fly</name>
    <name type="synonym">Tephritis capitata</name>
    <dbReference type="NCBI Taxonomy" id="7213"/>
    <lineage>
        <taxon>Eukaryota</taxon>
        <taxon>Metazoa</taxon>
        <taxon>Ecdysozoa</taxon>
        <taxon>Arthropoda</taxon>
        <taxon>Hexapoda</taxon>
        <taxon>Insecta</taxon>
        <taxon>Pterygota</taxon>
        <taxon>Neoptera</taxon>
        <taxon>Endopterygota</taxon>
        <taxon>Diptera</taxon>
        <taxon>Brachycera</taxon>
        <taxon>Muscomorpha</taxon>
        <taxon>Tephritoidea</taxon>
        <taxon>Tephritidae</taxon>
        <taxon>Ceratitis</taxon>
        <taxon>Ceratitis</taxon>
    </lineage>
</organism>
<dbReference type="OrthoDB" id="10004641at2759"/>
<dbReference type="InterPro" id="IPR013087">
    <property type="entry name" value="Znf_C2H2_type"/>
</dbReference>
<reference evidence="3" key="1">
    <citation type="submission" date="2020-11" db="EMBL/GenBank/DDBJ databases">
        <authorList>
            <person name="Whitehead M."/>
        </authorList>
    </citation>
    <scope>NUCLEOTIDE SEQUENCE</scope>
    <source>
        <strain evidence="3">EGII</strain>
    </source>
</reference>
<evidence type="ECO:0000313" key="4">
    <source>
        <dbReference type="Proteomes" id="UP000606786"/>
    </source>
</evidence>
<evidence type="ECO:0000256" key="1">
    <source>
        <dbReference type="PROSITE-ProRule" id="PRU00042"/>
    </source>
</evidence>
<dbReference type="SUPFAM" id="SSF57667">
    <property type="entry name" value="beta-beta-alpha zinc fingers"/>
    <property type="match status" value="1"/>
</dbReference>
<dbReference type="PROSITE" id="PS00028">
    <property type="entry name" value="ZINC_FINGER_C2H2_1"/>
    <property type="match status" value="1"/>
</dbReference>
<sequence length="376" mass="42004">MRSTSDGYWTILETVPYSLQNTATNTAGTITNVSNSHLPVHNQSMHQQDEANSTEGNLITSATVVVEIPSESMGSAIKYTIPESEHQLIHTTESPQRMGASSSKQRIHIVKDMRLNPTMTVSQQSTMARCNVEHPNRQSSTQQHSQQHFTLNDCLSGGVVVQQSHTERQQSAQQQTEFIKIESIQDKMMLRNVIQYDSVAVASSSMDVLPSDTSQVIDAMVGNEKQQHHHLQIQPSHAEVLRNTRQIELLDKATIQAVSGTVLDAFDQQIQERDGDDKSHNSDMDDKLVSLMRCPTKIVTATAAESGIQLQYVCNLCGKSYKIKGSLKRHKRYECGVAPTVACNFCPHKCKYKSDLRKHVTQKHSGQNSEEHLMDH</sequence>
<accession>A0A811VKF1</accession>
<dbReference type="Proteomes" id="UP000606786">
    <property type="component" value="Unassembled WGS sequence"/>
</dbReference>
<dbReference type="AlphaFoldDB" id="A0A811VKF1"/>
<name>A0A811VKF1_CERCA</name>
<evidence type="ECO:0000259" key="2">
    <source>
        <dbReference type="PROSITE" id="PS50157"/>
    </source>
</evidence>
<dbReference type="InterPro" id="IPR036236">
    <property type="entry name" value="Znf_C2H2_sf"/>
</dbReference>